<dbReference type="Proteomes" id="UP000294692">
    <property type="component" value="Unassembled WGS sequence"/>
</dbReference>
<keyword evidence="2" id="KW-0175">Coiled coil</keyword>
<gene>
    <name evidence="4" type="ORF">EV686_110109</name>
</gene>
<dbReference type="NCBIfam" id="TIGR01554">
    <property type="entry name" value="major_cap_HK97"/>
    <property type="match status" value="1"/>
</dbReference>
<reference evidence="4 5" key="1">
    <citation type="submission" date="2019-03" db="EMBL/GenBank/DDBJ databases">
        <title>Genomic Encyclopedia of Type Strains, Phase IV (KMG-IV): sequencing the most valuable type-strain genomes for metagenomic binning, comparative biology and taxonomic classification.</title>
        <authorList>
            <person name="Goeker M."/>
        </authorList>
    </citation>
    <scope>NUCLEOTIDE SEQUENCE [LARGE SCALE GENOMIC DNA]</scope>
    <source>
        <strain evidence="4 5">DSM 100048</strain>
    </source>
</reference>
<dbReference type="RefSeq" id="WP_132477979.1">
    <property type="nucleotide sequence ID" value="NZ_JBHRVM010000001.1"/>
</dbReference>
<proteinExistence type="predicted"/>
<name>A0A4R3USR7_9BURK</name>
<organism evidence="4 5">
    <name type="scientific">Paracandidimonas soli</name>
    <dbReference type="NCBI Taxonomy" id="1917182"/>
    <lineage>
        <taxon>Bacteria</taxon>
        <taxon>Pseudomonadati</taxon>
        <taxon>Pseudomonadota</taxon>
        <taxon>Betaproteobacteria</taxon>
        <taxon>Burkholderiales</taxon>
        <taxon>Alcaligenaceae</taxon>
        <taxon>Paracandidimonas</taxon>
    </lineage>
</organism>
<dbReference type="InterPro" id="IPR024455">
    <property type="entry name" value="Phage_capsid"/>
</dbReference>
<feature type="domain" description="Phage capsid-like C-terminal" evidence="3">
    <location>
        <begin position="128"/>
        <end position="405"/>
    </location>
</feature>
<evidence type="ECO:0000313" key="5">
    <source>
        <dbReference type="Proteomes" id="UP000294692"/>
    </source>
</evidence>
<evidence type="ECO:0000256" key="1">
    <source>
        <dbReference type="ARBA" id="ARBA00004328"/>
    </source>
</evidence>
<feature type="coiled-coil region" evidence="2">
    <location>
        <begin position="3"/>
        <end position="64"/>
    </location>
</feature>
<dbReference type="SUPFAM" id="SSF56563">
    <property type="entry name" value="Major capsid protein gp5"/>
    <property type="match status" value="1"/>
</dbReference>
<dbReference type="AlphaFoldDB" id="A0A4R3USR7"/>
<protein>
    <submittedName>
        <fullName evidence="4">HK97 family phage major capsid protein</fullName>
    </submittedName>
</protein>
<dbReference type="EMBL" id="SMBX01000010">
    <property type="protein sequence ID" value="TCU93941.1"/>
    <property type="molecule type" value="Genomic_DNA"/>
</dbReference>
<sequence>MTLAELQQKRARLATEMRTYHDAQGDADWGDEQRSKWAAMRADIKKLDDQIEREQELRDQEQRHVEDNADDIAGRAAAAGGELSEDEQRAQAFGAFLSGGMASLTSEQRALARQDEQRAQAAGVNDKGGYTVPPSFIAQVHELMAAYGGIASVARVLVTDKGNAIEWPTSDGATEEGELVGENTETGEADVTFGMDSLGAHKVSSKIIRVSNELLTDTAVNMEQFLAGRVASRIGRTEARLIVQGTGAGTPRQPKGLAASADIGKVTASATAFTWKEVNGLIHSIDPAYRMAPKFRLAFNDATLQLLEEMEDGQGRPLWLPGVANGPPATILNRQYVIDQAIADIGAGNKFMFAGDFDQFVIRRVRYMVLRRLTERYAEFDQTAFLAFHRFGCVLQDMSAIRALQGKPAGGG</sequence>
<dbReference type="OrthoDB" id="9786516at2"/>
<evidence type="ECO:0000259" key="3">
    <source>
        <dbReference type="Pfam" id="PF05065"/>
    </source>
</evidence>
<comment type="subcellular location">
    <subcellularLocation>
        <location evidence="1">Virion</location>
    </subcellularLocation>
</comment>
<evidence type="ECO:0000313" key="4">
    <source>
        <dbReference type="EMBL" id="TCU93941.1"/>
    </source>
</evidence>
<keyword evidence="5" id="KW-1185">Reference proteome</keyword>
<dbReference type="InterPro" id="IPR054612">
    <property type="entry name" value="Phage_capsid-like_C"/>
</dbReference>
<accession>A0A4R3USR7</accession>
<evidence type="ECO:0000256" key="2">
    <source>
        <dbReference type="SAM" id="Coils"/>
    </source>
</evidence>
<dbReference type="Gene3D" id="3.30.2400.10">
    <property type="entry name" value="Major capsid protein gp5"/>
    <property type="match status" value="1"/>
</dbReference>
<dbReference type="Pfam" id="PF05065">
    <property type="entry name" value="Phage_capsid"/>
    <property type="match status" value="1"/>
</dbReference>
<comment type="caution">
    <text evidence="4">The sequence shown here is derived from an EMBL/GenBank/DDBJ whole genome shotgun (WGS) entry which is preliminary data.</text>
</comment>